<sequence>MSISIVGALFIMTCNLIFPSMLNNGVPFYAEPGRGIIDGALIRDIVSYHQEQPVFALRIFTTLPVVLLANTGLVSSGGAFILVQVLFIALSIYMLLSIGAYLYPSKTKYQIASVVFFILSFTILFAFCTPIYTYDDFIQYVFLWEALLFGLQKKYMWTTLFLSISLFVRESSLLLFPSFAILFFSDIVVHPKKFFYNKTNVFRCIALFSFPLLVYYIYLAILHGWYSDAITENIQYLYTQRFSHFSYNVQNTAFAAATLFGIIHVFLLPMYILTRSKFRRDMSQARVVYTAFILAVAVNTPITLFATRAQEARIFALPLIVLWPYIGFYAYQLIQALPEQWKTYVQSWKNPRIVPVILTDVLLTSILIFIGVISLFYLYTPFFLDAGVRMYQIYTAIVMIIIGLQYMISKSSYYINEPSRLNESL</sequence>
<keyword evidence="1" id="KW-0472">Membrane</keyword>
<feature type="transmembrane region" description="Helical" evidence="1">
    <location>
        <begin position="391"/>
        <end position="408"/>
    </location>
</feature>
<comment type="caution">
    <text evidence="2">The sequence shown here is derived from an EMBL/GenBank/DDBJ whole genome shotgun (WGS) entry which is preliminary data.</text>
</comment>
<keyword evidence="1" id="KW-1133">Transmembrane helix</keyword>
<feature type="transmembrane region" description="Helical" evidence="1">
    <location>
        <begin position="312"/>
        <end position="332"/>
    </location>
</feature>
<feature type="transmembrane region" description="Helical" evidence="1">
    <location>
        <begin position="154"/>
        <end position="184"/>
    </location>
</feature>
<feature type="transmembrane region" description="Helical" evidence="1">
    <location>
        <begin position="79"/>
        <end position="102"/>
    </location>
</feature>
<accession>A0A2H0TW57</accession>
<feature type="transmembrane region" description="Helical" evidence="1">
    <location>
        <begin position="253"/>
        <end position="274"/>
    </location>
</feature>
<feature type="transmembrane region" description="Helical" evidence="1">
    <location>
        <begin position="286"/>
        <end position="306"/>
    </location>
</feature>
<feature type="transmembrane region" description="Helical" evidence="1">
    <location>
        <begin position="114"/>
        <end position="134"/>
    </location>
</feature>
<feature type="transmembrane region" description="Helical" evidence="1">
    <location>
        <begin position="353"/>
        <end position="379"/>
    </location>
</feature>
<organism evidence="2 3">
    <name type="scientific">Candidatus Magasanikbacteria bacterium CG10_big_fil_rev_8_21_14_0_10_42_10</name>
    <dbReference type="NCBI Taxonomy" id="1974649"/>
    <lineage>
        <taxon>Bacteria</taxon>
        <taxon>Candidatus Magasanikiibacteriota</taxon>
    </lineage>
</organism>
<proteinExistence type="predicted"/>
<feature type="transmembrane region" description="Helical" evidence="1">
    <location>
        <begin position="205"/>
        <end position="226"/>
    </location>
</feature>
<evidence type="ECO:0000313" key="2">
    <source>
        <dbReference type="EMBL" id="PIR76400.1"/>
    </source>
</evidence>
<dbReference type="Proteomes" id="UP000231530">
    <property type="component" value="Unassembled WGS sequence"/>
</dbReference>
<keyword evidence="1" id="KW-0812">Transmembrane</keyword>
<dbReference type="AlphaFoldDB" id="A0A2H0TW57"/>
<reference evidence="3" key="1">
    <citation type="submission" date="2017-09" db="EMBL/GenBank/DDBJ databases">
        <title>Depth-based differentiation of microbial function through sediment-hosted aquifers and enrichment of novel symbionts in the deep terrestrial subsurface.</title>
        <authorList>
            <person name="Probst A.J."/>
            <person name="Ladd B."/>
            <person name="Jarett J.K."/>
            <person name="Geller-Mcgrath D.E."/>
            <person name="Sieber C.M.K."/>
            <person name="Emerson J.B."/>
            <person name="Anantharaman K."/>
            <person name="Thomas B.C."/>
            <person name="Malmstrom R."/>
            <person name="Stieglmeier M."/>
            <person name="Klingl A."/>
            <person name="Woyke T."/>
            <person name="Ryan C.M."/>
            <person name="Banfield J.F."/>
        </authorList>
    </citation>
    <scope>NUCLEOTIDE SEQUENCE [LARGE SCALE GENOMIC DNA]</scope>
</reference>
<dbReference type="EMBL" id="PFBY01000028">
    <property type="protein sequence ID" value="PIR76400.1"/>
    <property type="molecule type" value="Genomic_DNA"/>
</dbReference>
<feature type="transmembrane region" description="Helical" evidence="1">
    <location>
        <begin position="55"/>
        <end position="73"/>
    </location>
</feature>
<protein>
    <submittedName>
        <fullName evidence="2">Uncharacterized protein</fullName>
    </submittedName>
</protein>
<name>A0A2H0TW57_9BACT</name>
<evidence type="ECO:0000256" key="1">
    <source>
        <dbReference type="SAM" id="Phobius"/>
    </source>
</evidence>
<gene>
    <name evidence="2" type="ORF">COU32_02320</name>
</gene>
<evidence type="ECO:0000313" key="3">
    <source>
        <dbReference type="Proteomes" id="UP000231530"/>
    </source>
</evidence>